<proteinExistence type="predicted"/>
<keyword evidence="1" id="KW-0812">Transmembrane</keyword>
<evidence type="ECO:0000256" key="1">
    <source>
        <dbReference type="SAM" id="Phobius"/>
    </source>
</evidence>
<keyword evidence="1" id="KW-1133">Transmembrane helix</keyword>
<evidence type="ECO:0000313" key="2">
    <source>
        <dbReference type="EMBL" id="SVE32546.1"/>
    </source>
</evidence>
<protein>
    <submittedName>
        <fullName evidence="2">Uncharacterized protein</fullName>
    </submittedName>
</protein>
<sequence>QIQNSSIDFSASYWNIINQLIVLFGVISGLIYFFFSKEQKGVIGKVSKIGICFLMIKFGASFGYAVMGRISLLIGRFEELIQYSASDYNYATPIIAFIMIAVLAFWSFKNQETT</sequence>
<feature type="non-terminal residue" evidence="2">
    <location>
        <position position="1"/>
    </location>
</feature>
<keyword evidence="1" id="KW-0472">Membrane</keyword>
<feature type="transmembrane region" description="Helical" evidence="1">
    <location>
        <begin position="47"/>
        <end position="70"/>
    </location>
</feature>
<feature type="transmembrane region" description="Helical" evidence="1">
    <location>
        <begin position="16"/>
        <end position="35"/>
    </location>
</feature>
<accession>A0A383CJH8</accession>
<dbReference type="AlphaFoldDB" id="A0A383CJH8"/>
<reference evidence="2" key="1">
    <citation type="submission" date="2018-05" db="EMBL/GenBank/DDBJ databases">
        <authorList>
            <person name="Lanie J.A."/>
            <person name="Ng W.-L."/>
            <person name="Kazmierczak K.M."/>
            <person name="Andrzejewski T.M."/>
            <person name="Davidsen T.M."/>
            <person name="Wayne K.J."/>
            <person name="Tettelin H."/>
            <person name="Glass J.I."/>
            <person name="Rusch D."/>
            <person name="Podicherti R."/>
            <person name="Tsui H.-C.T."/>
            <person name="Winkler M.E."/>
        </authorList>
    </citation>
    <scope>NUCLEOTIDE SEQUENCE</scope>
</reference>
<dbReference type="EMBL" id="UINC01209501">
    <property type="protein sequence ID" value="SVE32546.1"/>
    <property type="molecule type" value="Genomic_DNA"/>
</dbReference>
<feature type="transmembrane region" description="Helical" evidence="1">
    <location>
        <begin position="90"/>
        <end position="108"/>
    </location>
</feature>
<organism evidence="2">
    <name type="scientific">marine metagenome</name>
    <dbReference type="NCBI Taxonomy" id="408172"/>
    <lineage>
        <taxon>unclassified sequences</taxon>
        <taxon>metagenomes</taxon>
        <taxon>ecological metagenomes</taxon>
    </lineage>
</organism>
<gene>
    <name evidence="2" type="ORF">METZ01_LOCUS485400</name>
</gene>
<name>A0A383CJH8_9ZZZZ</name>